<name>C5KIY3_PERM5</name>
<dbReference type="AlphaFoldDB" id="C5KIY3"/>
<dbReference type="RefSeq" id="XP_002783763.1">
    <property type="nucleotide sequence ID" value="XM_002783717.1"/>
</dbReference>
<protein>
    <submittedName>
        <fullName evidence="1">Uncharacterized protein</fullName>
    </submittedName>
</protein>
<sequence>MVVSDVVIVIIRSEIRKMLEVVVHDPGEIGSVLEVEVQEQLNLVSIDWV</sequence>
<dbReference type="EMBL" id="GG673421">
    <property type="protein sequence ID" value="EER15559.1"/>
    <property type="molecule type" value="Genomic_DNA"/>
</dbReference>
<reference evidence="1 2" key="1">
    <citation type="submission" date="2008-07" db="EMBL/GenBank/DDBJ databases">
        <authorList>
            <person name="El-Sayed N."/>
            <person name="Caler E."/>
            <person name="Inman J."/>
            <person name="Amedeo P."/>
            <person name="Hass B."/>
            <person name="Wortman J."/>
        </authorList>
    </citation>
    <scope>NUCLEOTIDE SEQUENCE [LARGE SCALE GENOMIC DNA]</scope>
    <source>
        <strain evidence="2">ATCC 50983 / TXsc</strain>
    </source>
</reference>
<proteinExistence type="predicted"/>
<dbReference type="GeneID" id="9046351"/>
<evidence type="ECO:0000313" key="1">
    <source>
        <dbReference type="EMBL" id="EER15559.1"/>
    </source>
</evidence>
<organism evidence="2">
    <name type="scientific">Perkinsus marinus (strain ATCC 50983 / TXsc)</name>
    <dbReference type="NCBI Taxonomy" id="423536"/>
    <lineage>
        <taxon>Eukaryota</taxon>
        <taxon>Sar</taxon>
        <taxon>Alveolata</taxon>
        <taxon>Perkinsozoa</taxon>
        <taxon>Perkinsea</taxon>
        <taxon>Perkinsida</taxon>
        <taxon>Perkinsidae</taxon>
        <taxon>Perkinsus</taxon>
    </lineage>
</organism>
<dbReference type="InParanoid" id="C5KIY3"/>
<evidence type="ECO:0000313" key="2">
    <source>
        <dbReference type="Proteomes" id="UP000007800"/>
    </source>
</evidence>
<keyword evidence="2" id="KW-1185">Reference proteome</keyword>
<dbReference type="Proteomes" id="UP000007800">
    <property type="component" value="Unassembled WGS sequence"/>
</dbReference>
<accession>C5KIY3</accession>
<gene>
    <name evidence="1" type="ORF">Pmar_PMAR016244</name>
</gene>